<dbReference type="RefSeq" id="WP_025226021.1">
    <property type="nucleotide sequence ID" value="NZ_CP007139.1"/>
</dbReference>
<protein>
    <submittedName>
        <fullName evidence="1">Uncharacterized protein</fullName>
    </submittedName>
</protein>
<organism evidence="1 2">
    <name type="scientific">Fimbriimonas ginsengisoli Gsoil 348</name>
    <dbReference type="NCBI Taxonomy" id="661478"/>
    <lineage>
        <taxon>Bacteria</taxon>
        <taxon>Bacillati</taxon>
        <taxon>Armatimonadota</taxon>
        <taxon>Fimbriimonadia</taxon>
        <taxon>Fimbriimonadales</taxon>
        <taxon>Fimbriimonadaceae</taxon>
        <taxon>Fimbriimonas</taxon>
    </lineage>
</organism>
<dbReference type="HOGENOM" id="CLU_666910_0_0_0"/>
<name>A0A068NUX4_FIMGI</name>
<dbReference type="OrthoDB" id="293614at2"/>
<dbReference type="AlphaFoldDB" id="A0A068NUX4"/>
<accession>A0A068NUX4</accession>
<dbReference type="KEGG" id="fgi:OP10G_2036"/>
<dbReference type="EMBL" id="CP007139">
    <property type="protein sequence ID" value="AIE85404.1"/>
    <property type="molecule type" value="Genomic_DNA"/>
</dbReference>
<evidence type="ECO:0000313" key="2">
    <source>
        <dbReference type="Proteomes" id="UP000027982"/>
    </source>
</evidence>
<keyword evidence="2" id="KW-1185">Reference proteome</keyword>
<dbReference type="Proteomes" id="UP000027982">
    <property type="component" value="Chromosome"/>
</dbReference>
<reference evidence="1 2" key="1">
    <citation type="journal article" date="2014" name="PLoS ONE">
        <title>The first complete genome sequence of the class fimbriimonadia in the phylum armatimonadetes.</title>
        <authorList>
            <person name="Hu Z.Y."/>
            <person name="Wang Y.Z."/>
            <person name="Im W.T."/>
            <person name="Wang S.Y."/>
            <person name="Zhao G.P."/>
            <person name="Zheng H.J."/>
            <person name="Quan Z.X."/>
        </authorList>
    </citation>
    <scope>NUCLEOTIDE SEQUENCE [LARGE SCALE GENOMIC DNA]</scope>
    <source>
        <strain evidence="1">Gsoil 348</strain>
    </source>
</reference>
<proteinExistence type="predicted"/>
<evidence type="ECO:0000313" key="1">
    <source>
        <dbReference type="EMBL" id="AIE85404.1"/>
    </source>
</evidence>
<gene>
    <name evidence="1" type="ORF">OP10G_2036</name>
</gene>
<sequence length="412" mass="45503">MLAALAFLLSVAGQAPQGPDAIEKLLDHLVTAYKSYGLPFPPDDAPLIEVDHMPSQEQGALHCAYLLSPANGGKPARFLVGTTEVTKPLLVGKPVSLTSESAAYPFDFGHINALVFFEDEVMTMAVVEHHRHHDQFARALAKRLLNSPFHSKARSWGHDIPPNLDDRVGDLAYQHLQNALLEPSSDRAAILRGMTDVLTKDVSLATPYKKEDLTDLALTSDSRYHGTSKNEQLIDALCDARVPDLYYHDVEGTNLDAPIVALIARGFDAVPALLSHLTDRRFSRCAHLAMNMGSPSIYRVGDICGQLLFAYRCEDQANVVGTPWEPSNRARLHAWWAANQGEAEDEYCLKWLTHPVGESPSTELALMAYKRFPGVLTKARKRLLAAGLQAQADRLDSDVARFKLQERKAHVE</sequence>